<dbReference type="InterPro" id="IPR003810">
    <property type="entry name" value="Mntp/YtaF"/>
</dbReference>
<gene>
    <name evidence="6" type="ORF">C7959_102173</name>
</gene>
<dbReference type="NCBIfam" id="TIGR02840">
    <property type="entry name" value="spore_YtaF"/>
    <property type="match status" value="1"/>
</dbReference>
<feature type="transmembrane region" description="Helical" evidence="5">
    <location>
        <begin position="6"/>
        <end position="26"/>
    </location>
</feature>
<feature type="transmembrane region" description="Helical" evidence="5">
    <location>
        <begin position="137"/>
        <end position="157"/>
    </location>
</feature>
<accession>A0A4R8HL73</accession>
<organism evidence="6 7">
    <name type="scientific">Orenia marismortui</name>
    <dbReference type="NCBI Taxonomy" id="46469"/>
    <lineage>
        <taxon>Bacteria</taxon>
        <taxon>Bacillati</taxon>
        <taxon>Bacillota</taxon>
        <taxon>Clostridia</taxon>
        <taxon>Halanaerobiales</taxon>
        <taxon>Halobacteroidaceae</taxon>
        <taxon>Orenia</taxon>
    </lineage>
</organism>
<feature type="transmembrane region" description="Helical" evidence="5">
    <location>
        <begin position="33"/>
        <end position="57"/>
    </location>
</feature>
<keyword evidence="4 5" id="KW-0472">Membrane</keyword>
<evidence type="ECO:0000313" key="6">
    <source>
        <dbReference type="EMBL" id="TDX59034.1"/>
    </source>
</evidence>
<dbReference type="RefSeq" id="WP_134114695.1">
    <property type="nucleotide sequence ID" value="NZ_SOEG01000002.1"/>
</dbReference>
<dbReference type="Proteomes" id="UP000295832">
    <property type="component" value="Unassembled WGS sequence"/>
</dbReference>
<evidence type="ECO:0000256" key="2">
    <source>
        <dbReference type="ARBA" id="ARBA00022692"/>
    </source>
</evidence>
<evidence type="ECO:0000256" key="3">
    <source>
        <dbReference type="ARBA" id="ARBA00022989"/>
    </source>
</evidence>
<dbReference type="Pfam" id="PF02659">
    <property type="entry name" value="Mntp"/>
    <property type="match status" value="2"/>
</dbReference>
<keyword evidence="7" id="KW-1185">Reference proteome</keyword>
<keyword evidence="1" id="KW-1003">Cell membrane</keyword>
<dbReference type="PANTHER" id="PTHR35529">
    <property type="entry name" value="MANGANESE EFFLUX PUMP MNTP-RELATED"/>
    <property type="match status" value="1"/>
</dbReference>
<evidence type="ECO:0000256" key="1">
    <source>
        <dbReference type="ARBA" id="ARBA00022475"/>
    </source>
</evidence>
<evidence type="ECO:0000256" key="5">
    <source>
        <dbReference type="SAM" id="Phobius"/>
    </source>
</evidence>
<keyword evidence="2 5" id="KW-0812">Transmembrane</keyword>
<name>A0A4R8HL73_9FIRM</name>
<feature type="transmembrane region" description="Helical" evidence="5">
    <location>
        <begin position="69"/>
        <end position="87"/>
    </location>
</feature>
<protein>
    <submittedName>
        <fullName evidence="6">Putative sporulation protein YtaF</fullName>
    </submittedName>
</protein>
<feature type="transmembrane region" description="Helical" evidence="5">
    <location>
        <begin position="196"/>
        <end position="212"/>
    </location>
</feature>
<sequence>MSILPIFILALAVSLDGFIVGITYGLKKIKITFLPILIISCASGITMLVSMSLGNLLASFLSPSLAEKAGGGLLIIIGLWLFYQSLIELIHKNSDHREAPKEIFSLKIESLGLIINILREPIKADMDYSGAISNKEAIFLGVALALDAFGAGIAAAMTGYNSIITALSISIFKFFLLSGGIYLGKHMESVLLNDKIRLLPGIILILLGLLKFY</sequence>
<comment type="caution">
    <text evidence="6">The sequence shown here is derived from an EMBL/GenBank/DDBJ whole genome shotgun (WGS) entry which is preliminary data.</text>
</comment>
<dbReference type="STRING" id="926561.GCA_000379025_01916"/>
<evidence type="ECO:0000313" key="7">
    <source>
        <dbReference type="Proteomes" id="UP000295832"/>
    </source>
</evidence>
<proteinExistence type="predicted"/>
<dbReference type="AlphaFoldDB" id="A0A4R8HL73"/>
<feature type="transmembrane region" description="Helical" evidence="5">
    <location>
        <begin position="163"/>
        <end position="184"/>
    </location>
</feature>
<dbReference type="PANTHER" id="PTHR35529:SF2">
    <property type="entry name" value="SPORULATION PROTEIN YTAF-RELATED"/>
    <property type="match status" value="1"/>
</dbReference>
<dbReference type="InterPro" id="IPR014205">
    <property type="entry name" value="Spore_YtaF"/>
</dbReference>
<dbReference type="EMBL" id="SOEG01000002">
    <property type="protein sequence ID" value="TDX59034.1"/>
    <property type="molecule type" value="Genomic_DNA"/>
</dbReference>
<evidence type="ECO:0000256" key="4">
    <source>
        <dbReference type="ARBA" id="ARBA00023136"/>
    </source>
</evidence>
<keyword evidence="3 5" id="KW-1133">Transmembrane helix</keyword>
<reference evidence="6 7" key="1">
    <citation type="submission" date="2019-03" db="EMBL/GenBank/DDBJ databases">
        <title>Subsurface microbial communities from deep shales in Ohio and West Virginia, USA.</title>
        <authorList>
            <person name="Wrighton K."/>
        </authorList>
    </citation>
    <scope>NUCLEOTIDE SEQUENCE [LARGE SCALE GENOMIC DNA]</scope>
    <source>
        <strain evidence="6 7">MSL 6dP</strain>
    </source>
</reference>